<evidence type="ECO:0000313" key="17">
    <source>
        <dbReference type="EMBL" id="SDZ89296.1"/>
    </source>
</evidence>
<accession>A0A1H3WQ76</accession>
<evidence type="ECO:0000256" key="4">
    <source>
        <dbReference type="ARBA" id="ARBA00022448"/>
    </source>
</evidence>
<dbReference type="InterPro" id="IPR019998">
    <property type="entry name" value="Membr_insert_YidC"/>
</dbReference>
<comment type="similarity">
    <text evidence="2 13">Belongs to the OXA1/ALB3/YidC family. Type 1 subfamily.</text>
</comment>
<keyword evidence="9 13" id="KW-0472">Membrane</keyword>
<dbReference type="NCBIfam" id="TIGR03592">
    <property type="entry name" value="yidC_oxa1_cterm"/>
    <property type="match status" value="1"/>
</dbReference>
<keyword evidence="4 13" id="KW-0813">Transport</keyword>
<dbReference type="GO" id="GO:0051205">
    <property type="term" value="P:protein insertion into membrane"/>
    <property type="evidence" value="ECO:0007669"/>
    <property type="project" value="TreeGrafter"/>
</dbReference>
<dbReference type="InterPro" id="IPR001708">
    <property type="entry name" value="YidC/ALB3/OXA1/COX18"/>
</dbReference>
<dbReference type="EMBL" id="FNQY01000003">
    <property type="protein sequence ID" value="SDZ89296.1"/>
    <property type="molecule type" value="Genomic_DNA"/>
</dbReference>
<dbReference type="GO" id="GO:0032977">
    <property type="term" value="F:membrane insertase activity"/>
    <property type="evidence" value="ECO:0007669"/>
    <property type="project" value="InterPro"/>
</dbReference>
<dbReference type="STRING" id="551991.SAMN05192529_103214"/>
<evidence type="ECO:0000256" key="9">
    <source>
        <dbReference type="ARBA" id="ARBA00023136"/>
    </source>
</evidence>
<dbReference type="PANTHER" id="PTHR12428:SF65">
    <property type="entry name" value="CYTOCHROME C OXIDASE ASSEMBLY PROTEIN COX18, MITOCHONDRIAL"/>
    <property type="match status" value="1"/>
</dbReference>
<evidence type="ECO:0000259" key="16">
    <source>
        <dbReference type="Pfam" id="PF14849"/>
    </source>
</evidence>
<evidence type="ECO:0000256" key="8">
    <source>
        <dbReference type="ARBA" id="ARBA00022989"/>
    </source>
</evidence>
<dbReference type="GO" id="GO:0005886">
    <property type="term" value="C:plasma membrane"/>
    <property type="evidence" value="ECO:0007669"/>
    <property type="project" value="UniProtKB-SubCell"/>
</dbReference>
<dbReference type="NCBIfam" id="NF002356">
    <property type="entry name" value="PRK01318.2-3"/>
    <property type="match status" value="1"/>
</dbReference>
<sequence>MKTDKNTIIGLALLGILFIGYFVITSKQKDAYEKSQQHIKDSIALVQKAMAKPVDTAALVQDSLSADSLARVGAAGSFTGAANGTEQIQVVENDLMKVTFSNKGGQIQKVELKKYKSYDSTGVILGGDSNRLGYAINTSTNSSAQTTDLYFTAEPVTKNQDGSQVITYKLTNAAGQVIEHQFVIKKDNYMVDWNILINGAQSLLTQNKLNVNWVNVLHRQQLAVKYEKEQSYLAYSDSKKGYDDTRAANGANEQFKNGVNWMSFKQQFFNMTLLAKGGIASGTATMTAQPGDDGDPSVKQIFHDTAALTIEVPATASVNIPLQLYFGPNDYYVLKAYDNGMHNMVDLGSGIDAFAKYVNRWFIMPVFNFIASFVSNYGWVIILLTIFIRLITSPLTYKSYYSSAKMKVLKPEIDALKEKFGKDQQGFAMEQMKLFREAGANPLSGCMPMLLQIPIFLALYRFFNSSIALRGQSFLWAKDLSAYDAIIHFNTHIPLLGDHLSLFTITYCVTSMFTSMYNMNMSPSTGQNQAMMKYMPYFMPFIFFFVFNGLPCALTLYYTVSNLVTLGIQLVIQKYILDHDKILEEINLKRKQPKQKSKFQTRMEAMQEQQKKMQEMRKKN</sequence>
<dbReference type="InterPro" id="IPR028053">
    <property type="entry name" value="Membr_insert_YidC_N"/>
</dbReference>
<evidence type="ECO:0000256" key="1">
    <source>
        <dbReference type="ARBA" id="ARBA00004429"/>
    </source>
</evidence>
<dbReference type="OrthoDB" id="9780552at2"/>
<feature type="transmembrane region" description="Helical" evidence="13">
    <location>
        <begin position="442"/>
        <end position="463"/>
    </location>
</feature>
<comment type="function">
    <text evidence="13">Required for the insertion and/or proper folding and/or complex formation of integral membrane proteins into the membrane. Involved in integration of membrane proteins that insert both dependently and independently of the Sec translocase complex, as well as at least some lipoproteins. Aids folding of multispanning membrane proteins.</text>
</comment>
<name>A0A1H3WQ76_9BACT</name>
<feature type="transmembrane region" description="Helical" evidence="13">
    <location>
        <begin position="6"/>
        <end position="24"/>
    </location>
</feature>
<evidence type="ECO:0000259" key="15">
    <source>
        <dbReference type="Pfam" id="PF02096"/>
    </source>
</evidence>
<dbReference type="Proteomes" id="UP000199041">
    <property type="component" value="Unassembled WGS sequence"/>
</dbReference>
<dbReference type="CDD" id="cd20070">
    <property type="entry name" value="5TM_YidC_Alb3"/>
    <property type="match status" value="1"/>
</dbReference>
<dbReference type="PANTHER" id="PTHR12428">
    <property type="entry name" value="OXA1"/>
    <property type="match status" value="1"/>
</dbReference>
<reference evidence="17 18" key="1">
    <citation type="submission" date="2016-10" db="EMBL/GenBank/DDBJ databases">
        <authorList>
            <person name="de Groot N.N."/>
        </authorList>
    </citation>
    <scope>NUCLEOTIDE SEQUENCE [LARGE SCALE GENOMIC DNA]</scope>
    <source>
        <strain evidence="17 18">Vu-144</strain>
    </source>
</reference>
<evidence type="ECO:0000313" key="18">
    <source>
        <dbReference type="Proteomes" id="UP000199041"/>
    </source>
</evidence>
<evidence type="ECO:0000256" key="10">
    <source>
        <dbReference type="ARBA" id="ARBA00023186"/>
    </source>
</evidence>
<organism evidence="17 18">
    <name type="scientific">Arachidicoccus rhizosphaerae</name>
    <dbReference type="NCBI Taxonomy" id="551991"/>
    <lineage>
        <taxon>Bacteria</taxon>
        <taxon>Pseudomonadati</taxon>
        <taxon>Bacteroidota</taxon>
        <taxon>Chitinophagia</taxon>
        <taxon>Chitinophagales</taxon>
        <taxon>Chitinophagaceae</taxon>
        <taxon>Arachidicoccus</taxon>
    </lineage>
</organism>
<dbReference type="InterPro" id="IPR047196">
    <property type="entry name" value="YidC_ALB_C"/>
</dbReference>
<dbReference type="NCBIfam" id="TIGR03593">
    <property type="entry name" value="yidC_nterm"/>
    <property type="match status" value="1"/>
</dbReference>
<dbReference type="PRINTS" id="PR00701">
    <property type="entry name" value="60KDINNERMP"/>
</dbReference>
<dbReference type="InterPro" id="IPR028055">
    <property type="entry name" value="YidC/Oxa/ALB_C"/>
</dbReference>
<keyword evidence="6 13" id="KW-0812">Transmembrane</keyword>
<evidence type="ECO:0000256" key="12">
    <source>
        <dbReference type="ARBA" id="ARBA00033342"/>
    </source>
</evidence>
<evidence type="ECO:0000256" key="5">
    <source>
        <dbReference type="ARBA" id="ARBA00022475"/>
    </source>
</evidence>
<feature type="transmembrane region" description="Helical" evidence="13">
    <location>
        <begin position="500"/>
        <end position="517"/>
    </location>
</feature>
<comment type="subcellular location">
    <subcellularLocation>
        <location evidence="1">Cell inner membrane</location>
        <topology evidence="1">Multi-pass membrane protein</topology>
    </subcellularLocation>
    <subcellularLocation>
        <location evidence="13">Cell membrane</location>
        <topology evidence="13">Multi-pass membrane protein</topology>
    </subcellularLocation>
</comment>
<evidence type="ECO:0000256" key="7">
    <source>
        <dbReference type="ARBA" id="ARBA00022927"/>
    </source>
</evidence>
<dbReference type="HAMAP" id="MF_01810">
    <property type="entry name" value="YidC_type1"/>
    <property type="match status" value="1"/>
</dbReference>
<feature type="transmembrane region" description="Helical" evidence="13">
    <location>
        <begin position="366"/>
        <end position="391"/>
    </location>
</feature>
<comment type="subunit">
    <text evidence="13">Interacts with the Sec translocase complex via SecD. Specifically interacts with transmembrane segments of nascent integral membrane proteins during membrane integration.</text>
</comment>
<dbReference type="Gene3D" id="2.70.98.90">
    <property type="match status" value="1"/>
</dbReference>
<dbReference type="GO" id="GO:0015031">
    <property type="term" value="P:protein transport"/>
    <property type="evidence" value="ECO:0007669"/>
    <property type="project" value="UniProtKB-KW"/>
</dbReference>
<keyword evidence="10 13" id="KW-0143">Chaperone</keyword>
<dbReference type="AlphaFoldDB" id="A0A1H3WQ76"/>
<evidence type="ECO:0000256" key="14">
    <source>
        <dbReference type="SAM" id="MobiDB-lite"/>
    </source>
</evidence>
<keyword evidence="7 13" id="KW-0653">Protein transport</keyword>
<dbReference type="Pfam" id="PF02096">
    <property type="entry name" value="60KD_IMP"/>
    <property type="match status" value="1"/>
</dbReference>
<evidence type="ECO:0000256" key="11">
    <source>
        <dbReference type="ARBA" id="ARBA00033245"/>
    </source>
</evidence>
<feature type="domain" description="Membrane insertase YidC/Oxa/ALB C-terminal" evidence="15">
    <location>
        <begin position="377"/>
        <end position="574"/>
    </location>
</feature>
<evidence type="ECO:0000256" key="13">
    <source>
        <dbReference type="HAMAP-Rule" id="MF_01810"/>
    </source>
</evidence>
<keyword evidence="8 13" id="KW-1133">Transmembrane helix</keyword>
<evidence type="ECO:0000256" key="6">
    <source>
        <dbReference type="ARBA" id="ARBA00022692"/>
    </source>
</evidence>
<protein>
    <recommendedName>
        <fullName evidence="3 13">Membrane protein insertase YidC</fullName>
    </recommendedName>
    <alternativeName>
        <fullName evidence="12 13">Foldase YidC</fullName>
    </alternativeName>
    <alternativeName>
        <fullName evidence="11 13">Membrane integrase YidC</fullName>
    </alternativeName>
    <alternativeName>
        <fullName evidence="13">Membrane protein YidC</fullName>
    </alternativeName>
</protein>
<dbReference type="RefSeq" id="WP_091394223.1">
    <property type="nucleotide sequence ID" value="NZ_FNQY01000003.1"/>
</dbReference>
<dbReference type="InterPro" id="IPR038221">
    <property type="entry name" value="YidC_periplasmic_sf"/>
</dbReference>
<keyword evidence="5 13" id="KW-1003">Cell membrane</keyword>
<feature type="transmembrane region" description="Helical" evidence="13">
    <location>
        <begin position="537"/>
        <end position="560"/>
    </location>
</feature>
<proteinExistence type="inferred from homology"/>
<dbReference type="CDD" id="cd19961">
    <property type="entry name" value="EcYidC-like_peri"/>
    <property type="match status" value="1"/>
</dbReference>
<evidence type="ECO:0000256" key="3">
    <source>
        <dbReference type="ARBA" id="ARBA00015325"/>
    </source>
</evidence>
<feature type="compositionally biased region" description="Basic and acidic residues" evidence="14">
    <location>
        <begin position="609"/>
        <end position="620"/>
    </location>
</feature>
<dbReference type="Pfam" id="PF14849">
    <property type="entry name" value="YidC_periplas"/>
    <property type="match status" value="1"/>
</dbReference>
<gene>
    <name evidence="13" type="primary">yidC</name>
    <name evidence="17" type="ORF">SAMN05192529_103214</name>
</gene>
<evidence type="ECO:0000256" key="2">
    <source>
        <dbReference type="ARBA" id="ARBA00010527"/>
    </source>
</evidence>
<keyword evidence="18" id="KW-1185">Reference proteome</keyword>
<feature type="region of interest" description="Disordered" evidence="14">
    <location>
        <begin position="593"/>
        <end position="620"/>
    </location>
</feature>
<feature type="domain" description="Membrane insertase YidC N-terminal" evidence="16">
    <location>
        <begin position="90"/>
        <end position="348"/>
    </location>
</feature>